<sequence>MAKDFNDPRVVESYDHHIRKLIPGYELIHLQAHAILKNMVAEQAEIVVVGCGTGYELAYLAAQLPQWHFCAIDPAPNMLQQAKAYLEGLQLADRIQFVLGDSTVLRDMPERFDAALAILVAHFVPQQYKLDFFKDIVNSLKPTGVCLSYDLMQFQYPEQSTVLKTMAQLTGLAEAQAIKMIDRLDSDFHLVTLDELLALYQQAGFKNVQQYSQVLNYMGLFARK</sequence>
<dbReference type="RefSeq" id="WP_308981460.1">
    <property type="nucleotide sequence ID" value="NZ_JAVIDL010000014.1"/>
</dbReference>
<dbReference type="EMBL" id="JAVIDL010000014">
    <property type="protein sequence ID" value="MDQ8935859.1"/>
    <property type="molecule type" value="Genomic_DNA"/>
</dbReference>
<keyword evidence="1 3" id="KW-0808">Transferase</keyword>
<proteinExistence type="predicted"/>
<evidence type="ECO:0000259" key="2">
    <source>
        <dbReference type="Pfam" id="PF13649"/>
    </source>
</evidence>
<dbReference type="GO" id="GO:0032259">
    <property type="term" value="P:methylation"/>
    <property type="evidence" value="ECO:0007669"/>
    <property type="project" value="UniProtKB-KW"/>
</dbReference>
<evidence type="ECO:0000313" key="3">
    <source>
        <dbReference type="EMBL" id="MDQ8935859.1"/>
    </source>
</evidence>
<gene>
    <name evidence="3" type="ORF">RFH47_08955</name>
</gene>
<dbReference type="Proteomes" id="UP001243844">
    <property type="component" value="Unassembled WGS sequence"/>
</dbReference>
<dbReference type="InterPro" id="IPR029063">
    <property type="entry name" value="SAM-dependent_MTases_sf"/>
</dbReference>
<name>A0AAW8JDY3_9GAMM</name>
<accession>A0AAW8JDY3</accession>
<protein>
    <submittedName>
        <fullName evidence="3">Class I SAM-dependent methyltransferase</fullName>
        <ecNumber evidence="3">2.1.1.-</ecNumber>
    </submittedName>
</protein>
<dbReference type="GO" id="GO:0008168">
    <property type="term" value="F:methyltransferase activity"/>
    <property type="evidence" value="ECO:0007669"/>
    <property type="project" value="UniProtKB-KW"/>
</dbReference>
<dbReference type="EC" id="2.1.1.-" evidence="3"/>
<dbReference type="SUPFAM" id="SSF53335">
    <property type="entry name" value="S-adenosyl-L-methionine-dependent methyltransferases"/>
    <property type="match status" value="1"/>
</dbReference>
<evidence type="ECO:0000313" key="4">
    <source>
        <dbReference type="Proteomes" id="UP001243844"/>
    </source>
</evidence>
<organism evidence="3 4">
    <name type="scientific">Acinetobacter rudis</name>
    <dbReference type="NCBI Taxonomy" id="632955"/>
    <lineage>
        <taxon>Bacteria</taxon>
        <taxon>Pseudomonadati</taxon>
        <taxon>Pseudomonadota</taxon>
        <taxon>Gammaproteobacteria</taxon>
        <taxon>Moraxellales</taxon>
        <taxon>Moraxellaceae</taxon>
        <taxon>Acinetobacter</taxon>
    </lineage>
</organism>
<dbReference type="CDD" id="cd02440">
    <property type="entry name" value="AdoMet_MTases"/>
    <property type="match status" value="1"/>
</dbReference>
<feature type="domain" description="Methyltransferase" evidence="2">
    <location>
        <begin position="47"/>
        <end position="144"/>
    </location>
</feature>
<keyword evidence="3" id="KW-0489">Methyltransferase</keyword>
<dbReference type="Pfam" id="PF13649">
    <property type="entry name" value="Methyltransf_25"/>
    <property type="match status" value="1"/>
</dbReference>
<dbReference type="AlphaFoldDB" id="A0AAW8JDY3"/>
<dbReference type="PANTHER" id="PTHR43861:SF3">
    <property type="entry name" value="PUTATIVE (AFU_ORTHOLOGUE AFUA_2G14390)-RELATED"/>
    <property type="match status" value="1"/>
</dbReference>
<evidence type="ECO:0000256" key="1">
    <source>
        <dbReference type="ARBA" id="ARBA00022679"/>
    </source>
</evidence>
<reference evidence="3" key="1">
    <citation type="submission" date="2023-08" db="EMBL/GenBank/DDBJ databases">
        <title>Emergence of clinically-relevant ST2 carbapenem-resistant Acinetobacter baumannii strains in hospital sewages in Zhejiang, East of China.</title>
        <authorList>
            <person name="Kaichao C."/>
            <person name="Zhang R."/>
        </authorList>
    </citation>
    <scope>NUCLEOTIDE SEQUENCE</scope>
    <source>
        <strain evidence="3">M-RB-37</strain>
    </source>
</reference>
<dbReference type="PANTHER" id="PTHR43861">
    <property type="entry name" value="TRANS-ACONITATE 2-METHYLTRANSFERASE-RELATED"/>
    <property type="match status" value="1"/>
</dbReference>
<dbReference type="Gene3D" id="3.40.50.150">
    <property type="entry name" value="Vaccinia Virus protein VP39"/>
    <property type="match status" value="1"/>
</dbReference>
<comment type="caution">
    <text evidence="3">The sequence shown here is derived from an EMBL/GenBank/DDBJ whole genome shotgun (WGS) entry which is preliminary data.</text>
</comment>
<dbReference type="InterPro" id="IPR041698">
    <property type="entry name" value="Methyltransf_25"/>
</dbReference>